<feature type="transmembrane region" description="Helical" evidence="7">
    <location>
        <begin position="327"/>
        <end position="346"/>
    </location>
</feature>
<keyword evidence="1 6" id="KW-0645">Protease</keyword>
<dbReference type="OMA" id="HEIGHSE"/>
<dbReference type="GO" id="GO:0006508">
    <property type="term" value="P:proteolysis"/>
    <property type="evidence" value="ECO:0007669"/>
    <property type="project" value="UniProtKB-KW"/>
</dbReference>
<feature type="domain" description="Peptidase M48" evidence="8">
    <location>
        <begin position="241"/>
        <end position="374"/>
    </location>
</feature>
<comment type="cofactor">
    <cofactor evidence="6">
        <name>Zn(2+)</name>
        <dbReference type="ChEBI" id="CHEBI:29105"/>
    </cofactor>
    <text evidence="6">Binds 1 zinc ion per subunit.</text>
</comment>
<dbReference type="EMBL" id="JH370132">
    <property type="protein sequence ID" value="ELA42506.1"/>
    <property type="molecule type" value="Genomic_DNA"/>
</dbReference>
<accession>L2GNU0</accession>
<keyword evidence="5 6" id="KW-0482">Metalloprotease</keyword>
<dbReference type="InterPro" id="IPR001915">
    <property type="entry name" value="Peptidase_M48"/>
</dbReference>
<evidence type="ECO:0000256" key="4">
    <source>
        <dbReference type="ARBA" id="ARBA00022833"/>
    </source>
</evidence>
<dbReference type="RefSeq" id="XP_007604057.1">
    <property type="nucleotide sequence ID" value="XM_007603995.1"/>
</dbReference>
<dbReference type="OrthoDB" id="360839at2759"/>
<keyword evidence="10" id="KW-1185">Reference proteome</keyword>
<sequence>MKNVFIIAVWSSFILGMLTLLNEFSFDRQLEFSLSKQLYGLPANSKTLELISSDKKYINSQLKALEKRTNRIPSEIFKHFCVLGSSLLFLNLIFRKSLQTVISSSIDILPKFRHSVRMKELLFISLISTFLLASVFGSKIFANIFSGESLTLAAILFYTFLGLFVLPTFYMILKKLFKVYSSKLIIACYMAYFVKAISDFVSLEDVNLENMKKVNISEFSKNVRDYLIERGLQNKVYSEKLKKSQSINAALVGWGSYERIEIYGDYQNLTSNEFEAILMHEIGHSEFCSLIKKILTLFFLKTIEMVVVLQIYASISNKFSDSLITKNGSFIVLFLIYFLFINRWLLMFHKMVSQVSEFSADTVAKSHGYGKELSKSTL</sequence>
<evidence type="ECO:0000313" key="9">
    <source>
        <dbReference type="EMBL" id="ELA42506.1"/>
    </source>
</evidence>
<dbReference type="Gene3D" id="3.30.2010.10">
    <property type="entry name" value="Metalloproteases ('zincins'), catalytic domain"/>
    <property type="match status" value="1"/>
</dbReference>
<evidence type="ECO:0000313" key="10">
    <source>
        <dbReference type="Proteomes" id="UP000011082"/>
    </source>
</evidence>
<evidence type="ECO:0000256" key="2">
    <source>
        <dbReference type="ARBA" id="ARBA00022723"/>
    </source>
</evidence>
<gene>
    <name evidence="9" type="ORF">VICG_00605</name>
</gene>
<feature type="transmembrane region" description="Helical" evidence="7">
    <location>
        <begin position="121"/>
        <end position="145"/>
    </location>
</feature>
<dbReference type="InParanoid" id="L2GNU0"/>
<dbReference type="STRING" id="993615.L2GNU0"/>
<keyword evidence="7" id="KW-0472">Membrane</keyword>
<dbReference type="HOGENOM" id="CLU_055667_0_0_1"/>
<dbReference type="GeneID" id="19881322"/>
<feature type="transmembrane region" description="Helical" evidence="7">
    <location>
        <begin position="151"/>
        <end position="173"/>
    </location>
</feature>
<dbReference type="GO" id="GO:0004222">
    <property type="term" value="F:metalloendopeptidase activity"/>
    <property type="evidence" value="ECO:0007669"/>
    <property type="project" value="InterPro"/>
</dbReference>
<name>L2GNU0_VITCO</name>
<comment type="similarity">
    <text evidence="6">Belongs to the peptidase M48 family.</text>
</comment>
<dbReference type="GO" id="GO:0046872">
    <property type="term" value="F:metal ion binding"/>
    <property type="evidence" value="ECO:0007669"/>
    <property type="project" value="UniProtKB-KW"/>
</dbReference>
<keyword evidence="3 6" id="KW-0378">Hydrolase</keyword>
<evidence type="ECO:0000259" key="8">
    <source>
        <dbReference type="Pfam" id="PF01435"/>
    </source>
</evidence>
<evidence type="ECO:0000256" key="7">
    <source>
        <dbReference type="SAM" id="Phobius"/>
    </source>
</evidence>
<dbReference type="Proteomes" id="UP000011082">
    <property type="component" value="Unassembled WGS sequence"/>
</dbReference>
<evidence type="ECO:0000256" key="6">
    <source>
        <dbReference type="RuleBase" id="RU003983"/>
    </source>
</evidence>
<dbReference type="VEuPathDB" id="MicrosporidiaDB:VICG_00605"/>
<feature type="transmembrane region" description="Helical" evidence="7">
    <location>
        <begin position="294"/>
        <end position="315"/>
    </location>
</feature>
<evidence type="ECO:0000256" key="1">
    <source>
        <dbReference type="ARBA" id="ARBA00022670"/>
    </source>
</evidence>
<keyword evidence="7" id="KW-0812">Transmembrane</keyword>
<keyword evidence="4 6" id="KW-0862">Zinc</keyword>
<dbReference type="AlphaFoldDB" id="L2GNU0"/>
<keyword evidence="7" id="KW-1133">Transmembrane helix</keyword>
<proteinExistence type="inferred from homology"/>
<dbReference type="Pfam" id="PF01435">
    <property type="entry name" value="Peptidase_M48"/>
    <property type="match status" value="1"/>
</dbReference>
<reference evidence="10" key="1">
    <citation type="submission" date="2011-05" db="EMBL/GenBank/DDBJ databases">
        <title>The genome sequence of Vittaforma corneae strain ATCC 50505.</title>
        <authorList>
            <consortium name="The Broad Institute Genome Sequencing Platform"/>
            <person name="Cuomo C."/>
            <person name="Didier E."/>
            <person name="Bowers L."/>
            <person name="Young S.K."/>
            <person name="Zeng Q."/>
            <person name="Gargeya S."/>
            <person name="Fitzgerald M."/>
            <person name="Haas B."/>
            <person name="Abouelleil A."/>
            <person name="Alvarado L."/>
            <person name="Arachchi H.M."/>
            <person name="Berlin A."/>
            <person name="Chapman S.B."/>
            <person name="Gearin G."/>
            <person name="Goldberg J."/>
            <person name="Griggs A."/>
            <person name="Gujja S."/>
            <person name="Hansen M."/>
            <person name="Heiman D."/>
            <person name="Howarth C."/>
            <person name="Larimer J."/>
            <person name="Lui A."/>
            <person name="MacDonald P.J.P."/>
            <person name="McCowen C."/>
            <person name="Montmayeur A."/>
            <person name="Murphy C."/>
            <person name="Neiman D."/>
            <person name="Pearson M."/>
            <person name="Priest M."/>
            <person name="Roberts A."/>
            <person name="Saif S."/>
            <person name="Shea T."/>
            <person name="Sisk P."/>
            <person name="Stolte C."/>
            <person name="Sykes S."/>
            <person name="Wortman J."/>
            <person name="Nusbaum C."/>
            <person name="Birren B."/>
        </authorList>
    </citation>
    <scope>NUCLEOTIDE SEQUENCE [LARGE SCALE GENOMIC DNA]</scope>
    <source>
        <strain evidence="10">ATCC 50505</strain>
    </source>
</reference>
<organism evidence="9 10">
    <name type="scientific">Vittaforma corneae (strain ATCC 50505)</name>
    <name type="common">Microsporidian parasite</name>
    <name type="synonym">Nosema corneum</name>
    <dbReference type="NCBI Taxonomy" id="993615"/>
    <lineage>
        <taxon>Eukaryota</taxon>
        <taxon>Fungi</taxon>
        <taxon>Fungi incertae sedis</taxon>
        <taxon>Microsporidia</taxon>
        <taxon>Nosematidae</taxon>
        <taxon>Vittaforma</taxon>
    </lineage>
</organism>
<evidence type="ECO:0000256" key="5">
    <source>
        <dbReference type="ARBA" id="ARBA00023049"/>
    </source>
</evidence>
<protein>
    <recommendedName>
        <fullName evidence="8">Peptidase M48 domain-containing protein</fullName>
    </recommendedName>
</protein>
<keyword evidence="2" id="KW-0479">Metal-binding</keyword>
<evidence type="ECO:0000256" key="3">
    <source>
        <dbReference type="ARBA" id="ARBA00022801"/>
    </source>
</evidence>